<reference evidence="1" key="1">
    <citation type="submission" date="2018-06" db="EMBL/GenBank/DDBJ databases">
        <authorList>
            <person name="Zhirakovskaya E."/>
        </authorList>
    </citation>
    <scope>NUCLEOTIDE SEQUENCE</scope>
</reference>
<name>A0A3B1B997_9ZZZZ</name>
<evidence type="ECO:0000313" key="1">
    <source>
        <dbReference type="EMBL" id="VAX14809.1"/>
    </source>
</evidence>
<sequence>MENRGLSVLFLVFMLSAVAAMGLAVARITESQHISTPGVLKANANYYSALSGLQWAAQATEGFTTANKDDYLSLNDTRINYNGASTPGFIIQISYLDDDDDSATSDIVTIRSTGSIGDPTAALNRRVLTMTTTVPAPGGAAIFQDDFDQPDLSLFDQFYQAGAAITPHGRITPYSTVGGAPGGDASGYFTHSSETGGAISILKAGNSAEVRFIVSAESCVKWNTLGAGDPCAYPECENQTDCQARRGIDISTDPDGYQNYFIKVRARLLYGDGFGVYFRAVYPNQDDPNSVDFGGLTGYVWQYDYGLGYIAPCDTSTAVFGSDASGMLVSWKISGGSETCAGECGVFSEPNPPLGSGSYPFFCPENRTGLSSLNGWRWGDNEWINRWRIVYIYVYKNRANVYLLREETGGADPEHVGLIPLDSIGTMSKTGGVGIRVLENASVEIDYIKIFLNDDDNDPFTFSGS</sequence>
<gene>
    <name evidence="1" type="ORF">MNBD_NITROSPINAE04-1022</name>
</gene>
<organism evidence="1">
    <name type="scientific">hydrothermal vent metagenome</name>
    <dbReference type="NCBI Taxonomy" id="652676"/>
    <lineage>
        <taxon>unclassified sequences</taxon>
        <taxon>metagenomes</taxon>
        <taxon>ecological metagenomes</taxon>
    </lineage>
</organism>
<accession>A0A3B1B997</accession>
<dbReference type="EMBL" id="UOGA01000015">
    <property type="protein sequence ID" value="VAX14809.1"/>
    <property type="molecule type" value="Genomic_DNA"/>
</dbReference>
<proteinExistence type="predicted"/>
<protein>
    <submittedName>
        <fullName evidence="1">Uncharacterized protein</fullName>
    </submittedName>
</protein>
<dbReference type="AlphaFoldDB" id="A0A3B1B997"/>